<evidence type="ECO:0000256" key="3">
    <source>
        <dbReference type="SAM" id="Coils"/>
    </source>
</evidence>
<evidence type="ECO:0000313" key="8">
    <source>
        <dbReference type="EMBL" id="PNS07493.1"/>
    </source>
</evidence>
<dbReference type="Pfam" id="PF25876">
    <property type="entry name" value="HH_MFP_RND"/>
    <property type="match status" value="1"/>
</dbReference>
<dbReference type="InterPro" id="IPR030190">
    <property type="entry name" value="MacA_alpha-hairpin_sf"/>
</dbReference>
<feature type="region of interest" description="Disordered" evidence="4">
    <location>
        <begin position="310"/>
        <end position="338"/>
    </location>
</feature>
<feature type="compositionally biased region" description="Low complexity" evidence="4">
    <location>
        <begin position="372"/>
        <end position="381"/>
    </location>
</feature>
<dbReference type="AlphaFoldDB" id="A0A2K1PXI2"/>
<feature type="domain" description="YknX-like beta-barrel" evidence="7">
    <location>
        <begin position="215"/>
        <end position="290"/>
    </location>
</feature>
<keyword evidence="2 3" id="KW-0175">Coiled coil</keyword>
<name>A0A2K1PXI2_9GAMM</name>
<dbReference type="GO" id="GO:1990195">
    <property type="term" value="C:macrolide transmembrane transporter complex"/>
    <property type="evidence" value="ECO:0007669"/>
    <property type="project" value="InterPro"/>
</dbReference>
<comment type="similarity">
    <text evidence="1">Belongs to the membrane fusion protein (MFP) (TC 8.A.1) family.</text>
</comment>
<feature type="domain" description="Multidrug resistance protein MdtA-like alpha-helical hairpin" evidence="5">
    <location>
        <begin position="99"/>
        <end position="160"/>
    </location>
</feature>
<dbReference type="PANTHER" id="PTHR30469">
    <property type="entry name" value="MULTIDRUG RESISTANCE PROTEIN MDTA"/>
    <property type="match status" value="1"/>
</dbReference>
<evidence type="ECO:0000259" key="5">
    <source>
        <dbReference type="Pfam" id="PF25876"/>
    </source>
</evidence>
<dbReference type="GO" id="GO:0030313">
    <property type="term" value="C:cell envelope"/>
    <property type="evidence" value="ECO:0007669"/>
    <property type="project" value="UniProtKB-SubCell"/>
</dbReference>
<feature type="coiled-coil region" evidence="3">
    <location>
        <begin position="92"/>
        <end position="157"/>
    </location>
</feature>
<feature type="compositionally biased region" description="Gly residues" evidence="4">
    <location>
        <begin position="320"/>
        <end position="335"/>
    </location>
</feature>
<dbReference type="GO" id="GO:0042597">
    <property type="term" value="C:periplasmic space"/>
    <property type="evidence" value="ECO:0007669"/>
    <property type="project" value="InterPro"/>
</dbReference>
<proteinExistence type="inferred from homology"/>
<dbReference type="GO" id="GO:0015562">
    <property type="term" value="F:efflux transmembrane transporter activity"/>
    <property type="evidence" value="ECO:0007669"/>
    <property type="project" value="TreeGrafter"/>
</dbReference>
<dbReference type="Gene3D" id="2.40.30.170">
    <property type="match status" value="1"/>
</dbReference>
<accession>A0A2K1PXI2</accession>
<feature type="compositionally biased region" description="Polar residues" evidence="4">
    <location>
        <begin position="491"/>
        <end position="505"/>
    </location>
</feature>
<dbReference type="Proteomes" id="UP000236220">
    <property type="component" value="Unassembled WGS sequence"/>
</dbReference>
<dbReference type="PANTHER" id="PTHR30469:SF33">
    <property type="entry name" value="SLR1207 PROTEIN"/>
    <property type="match status" value="1"/>
</dbReference>
<dbReference type="Gene3D" id="2.40.50.100">
    <property type="match status" value="1"/>
</dbReference>
<dbReference type="InterPro" id="IPR058625">
    <property type="entry name" value="MdtA-like_BSH"/>
</dbReference>
<evidence type="ECO:0000256" key="2">
    <source>
        <dbReference type="ARBA" id="ARBA00023054"/>
    </source>
</evidence>
<organism evidence="8 9">
    <name type="scientific">Solilutibacter silvestris</name>
    <dbReference type="NCBI Taxonomy" id="1645665"/>
    <lineage>
        <taxon>Bacteria</taxon>
        <taxon>Pseudomonadati</taxon>
        <taxon>Pseudomonadota</taxon>
        <taxon>Gammaproteobacteria</taxon>
        <taxon>Lysobacterales</taxon>
        <taxon>Lysobacteraceae</taxon>
        <taxon>Solilutibacter</taxon>
    </lineage>
</organism>
<dbReference type="InterPro" id="IPR058624">
    <property type="entry name" value="MdtA-like_HH"/>
</dbReference>
<dbReference type="GO" id="GO:1990961">
    <property type="term" value="P:xenobiotic detoxification by transmembrane export across the plasma membrane"/>
    <property type="evidence" value="ECO:0007669"/>
    <property type="project" value="InterPro"/>
</dbReference>
<dbReference type="GO" id="GO:0019898">
    <property type="term" value="C:extrinsic component of membrane"/>
    <property type="evidence" value="ECO:0007669"/>
    <property type="project" value="InterPro"/>
</dbReference>
<feature type="compositionally biased region" description="Gly residues" evidence="4">
    <location>
        <begin position="382"/>
        <end position="403"/>
    </location>
</feature>
<dbReference type="Pfam" id="PF25917">
    <property type="entry name" value="BSH_RND"/>
    <property type="match status" value="1"/>
</dbReference>
<dbReference type="FunFam" id="2.40.30.170:FF:000010">
    <property type="entry name" value="Efflux RND transporter periplasmic adaptor subunit"/>
    <property type="match status" value="1"/>
</dbReference>
<gene>
    <name evidence="8" type="ORF">Lysil_1669</name>
</gene>
<protein>
    <submittedName>
        <fullName evidence="8">RND efflux transporter</fullName>
    </submittedName>
</protein>
<dbReference type="InterPro" id="IPR006143">
    <property type="entry name" value="RND_pump_MFP"/>
</dbReference>
<dbReference type="EMBL" id="NPZB01000002">
    <property type="protein sequence ID" value="PNS07493.1"/>
    <property type="molecule type" value="Genomic_DNA"/>
</dbReference>
<evidence type="ECO:0000259" key="7">
    <source>
        <dbReference type="Pfam" id="PF25990"/>
    </source>
</evidence>
<evidence type="ECO:0000256" key="4">
    <source>
        <dbReference type="SAM" id="MobiDB-lite"/>
    </source>
</evidence>
<feature type="region of interest" description="Disordered" evidence="4">
    <location>
        <begin position="473"/>
        <end position="505"/>
    </location>
</feature>
<comment type="caution">
    <text evidence="8">The sequence shown here is derived from an EMBL/GenBank/DDBJ whole genome shotgun (WGS) entry which is preliminary data.</text>
</comment>
<evidence type="ECO:0000259" key="6">
    <source>
        <dbReference type="Pfam" id="PF25917"/>
    </source>
</evidence>
<dbReference type="Pfam" id="PF25990">
    <property type="entry name" value="Beta-barrel_YknX"/>
    <property type="match status" value="1"/>
</dbReference>
<dbReference type="InterPro" id="IPR058636">
    <property type="entry name" value="Beta-barrel_YknX"/>
</dbReference>
<reference evidence="8 9" key="1">
    <citation type="submission" date="2017-08" db="EMBL/GenBank/DDBJ databases">
        <title>Lysobacter sylvestris genome.</title>
        <authorList>
            <person name="Zhang D.-C."/>
            <person name="Albuquerque L."/>
            <person name="Franca L."/>
            <person name="Froufe H.J.C."/>
            <person name="Barroso C."/>
            <person name="Egas C."/>
            <person name="Da Costa M."/>
            <person name="Margesin R."/>
        </authorList>
    </citation>
    <scope>NUCLEOTIDE SEQUENCE [LARGE SCALE GENOMIC DNA]</scope>
    <source>
        <strain evidence="8 9">AM20-91</strain>
    </source>
</reference>
<dbReference type="SUPFAM" id="SSF111369">
    <property type="entry name" value="HlyD-like secretion proteins"/>
    <property type="match status" value="1"/>
</dbReference>
<dbReference type="GO" id="GO:1990281">
    <property type="term" value="C:efflux pump complex"/>
    <property type="evidence" value="ECO:0007669"/>
    <property type="project" value="TreeGrafter"/>
</dbReference>
<evidence type="ECO:0000256" key="1">
    <source>
        <dbReference type="ARBA" id="ARBA00009477"/>
    </source>
</evidence>
<evidence type="ECO:0000313" key="9">
    <source>
        <dbReference type="Proteomes" id="UP000236220"/>
    </source>
</evidence>
<keyword evidence="9" id="KW-1185">Reference proteome</keyword>
<dbReference type="NCBIfam" id="TIGR01730">
    <property type="entry name" value="RND_mfp"/>
    <property type="match status" value="1"/>
</dbReference>
<dbReference type="Gene3D" id="6.10.140.1990">
    <property type="match status" value="1"/>
</dbReference>
<dbReference type="Gene3D" id="2.40.420.20">
    <property type="match status" value="1"/>
</dbReference>
<feature type="domain" description="Multidrug resistance protein MdtA-like barrel-sandwich hybrid" evidence="6">
    <location>
        <begin position="52"/>
        <end position="205"/>
    </location>
</feature>
<sequence length="505" mass="53037">MLGVVVLAGGGWWWIKHHGASSQAGAYRTQAIDRGDIRVSISSTGTLSAISTVTVGSQISGLLTAVLVDFNSKVTKGQILARIDPATYEAQIVQGNAQIASAQAQLKQFEATLANATLVYQRNARLGQQQLVAKSDVDQARAAMLQAQAQADSARASIRQQIASTQTTRLNLERTVIRSPVDGVVLTRAVEPGQTVAASLQAPTLFTIAEDLSKMKIQLTVDESDIGQVKQGQNVNFTVDAFPNRQFTGVVSQVQMAATTTNNVVTYPVLVTVDNSDGTLLPGLTVNAEIEVSRQPNVLRVANAALRYKPSDEDPAAQAQGGGASQGGGRGGAGMGDDIAKIASGLQLKPEQQTAFDAAAAEMKKRSAERMQQAQQQSAQQQGGGSKLFGGGMGGPPRSGNGAGNAQQQAQMRARMRDRFQQQFAAFTGTLDATQKAKWDAGLTDLMNARRAPIYLLVDGKAQRTMVRLGATDGSNTEVSGGVKEGDLAITGQQSADSAAQGSKK</sequence>
<feature type="region of interest" description="Disordered" evidence="4">
    <location>
        <begin position="356"/>
        <end position="411"/>
    </location>
</feature>